<dbReference type="GO" id="GO:0000724">
    <property type="term" value="P:double-strand break repair via homologous recombination"/>
    <property type="evidence" value="ECO:0007669"/>
    <property type="project" value="TreeGrafter"/>
</dbReference>
<comment type="caution">
    <text evidence="5">The sequence shown here is derived from an EMBL/GenBank/DDBJ whole genome shotgun (WGS) entry which is preliminary data.</text>
</comment>
<gene>
    <name evidence="5" type="ORF">TrLO_g11683</name>
</gene>
<dbReference type="OrthoDB" id="413460at2759"/>
<evidence type="ECO:0000313" key="6">
    <source>
        <dbReference type="Proteomes" id="UP001165122"/>
    </source>
</evidence>
<dbReference type="InterPro" id="IPR000330">
    <property type="entry name" value="SNF2_N"/>
</dbReference>
<evidence type="ECO:0000256" key="1">
    <source>
        <dbReference type="ARBA" id="ARBA00022801"/>
    </source>
</evidence>
<dbReference type="Gene3D" id="3.40.50.300">
    <property type="entry name" value="P-loop containing nucleotide triphosphate hydrolases"/>
    <property type="match status" value="1"/>
</dbReference>
<evidence type="ECO:0000256" key="2">
    <source>
        <dbReference type="SAM" id="MobiDB-lite"/>
    </source>
</evidence>
<protein>
    <submittedName>
        <fullName evidence="5">Uncharacterized protein</fullName>
    </submittedName>
</protein>
<feature type="compositionally biased region" description="Acidic residues" evidence="2">
    <location>
        <begin position="845"/>
        <end position="871"/>
    </location>
</feature>
<organism evidence="5 6">
    <name type="scientific">Triparma laevis f. longispina</name>
    <dbReference type="NCBI Taxonomy" id="1714387"/>
    <lineage>
        <taxon>Eukaryota</taxon>
        <taxon>Sar</taxon>
        <taxon>Stramenopiles</taxon>
        <taxon>Ochrophyta</taxon>
        <taxon>Bolidophyceae</taxon>
        <taxon>Parmales</taxon>
        <taxon>Triparmaceae</taxon>
        <taxon>Triparma</taxon>
    </lineage>
</organism>
<dbReference type="GO" id="GO:0016787">
    <property type="term" value="F:hydrolase activity"/>
    <property type="evidence" value="ECO:0007669"/>
    <property type="project" value="UniProtKB-KW"/>
</dbReference>
<dbReference type="AlphaFoldDB" id="A0A9W7C033"/>
<keyword evidence="1" id="KW-0378">Hydrolase</keyword>
<evidence type="ECO:0000259" key="4">
    <source>
        <dbReference type="PROSITE" id="PS51194"/>
    </source>
</evidence>
<dbReference type="PANTHER" id="PTHR45629">
    <property type="entry name" value="SNF2/RAD54 FAMILY MEMBER"/>
    <property type="match status" value="1"/>
</dbReference>
<dbReference type="GO" id="GO:0015616">
    <property type="term" value="F:DNA translocase activity"/>
    <property type="evidence" value="ECO:0007669"/>
    <property type="project" value="TreeGrafter"/>
</dbReference>
<dbReference type="SMART" id="SM00487">
    <property type="entry name" value="DEXDc"/>
    <property type="match status" value="1"/>
</dbReference>
<dbReference type="SMART" id="SM00490">
    <property type="entry name" value="HELICc"/>
    <property type="match status" value="1"/>
</dbReference>
<dbReference type="CDD" id="cd18793">
    <property type="entry name" value="SF2_C_SNF"/>
    <property type="match status" value="1"/>
</dbReference>
<reference evidence="6" key="1">
    <citation type="journal article" date="2023" name="Commun. Biol.">
        <title>Genome analysis of Parmales, the sister group of diatoms, reveals the evolutionary specialization of diatoms from phago-mixotrophs to photoautotrophs.</title>
        <authorList>
            <person name="Ban H."/>
            <person name="Sato S."/>
            <person name="Yoshikawa S."/>
            <person name="Yamada K."/>
            <person name="Nakamura Y."/>
            <person name="Ichinomiya M."/>
            <person name="Sato N."/>
            <person name="Blanc-Mathieu R."/>
            <person name="Endo H."/>
            <person name="Kuwata A."/>
            <person name="Ogata H."/>
        </authorList>
    </citation>
    <scope>NUCLEOTIDE SEQUENCE [LARGE SCALE GENOMIC DNA]</scope>
    <source>
        <strain evidence="6">NIES 3700</strain>
    </source>
</reference>
<dbReference type="GO" id="GO:0005524">
    <property type="term" value="F:ATP binding"/>
    <property type="evidence" value="ECO:0007669"/>
    <property type="project" value="InterPro"/>
</dbReference>
<dbReference type="Gene3D" id="1.20.120.850">
    <property type="entry name" value="SWI2/SNF2 ATPases, N-terminal domain"/>
    <property type="match status" value="1"/>
</dbReference>
<feature type="region of interest" description="Disordered" evidence="2">
    <location>
        <begin position="125"/>
        <end position="205"/>
    </location>
</feature>
<feature type="domain" description="Helicase ATP-binding" evidence="3">
    <location>
        <begin position="277"/>
        <end position="455"/>
    </location>
</feature>
<dbReference type="SUPFAM" id="SSF52540">
    <property type="entry name" value="P-loop containing nucleoside triphosphate hydrolases"/>
    <property type="match status" value="2"/>
</dbReference>
<dbReference type="Pfam" id="PF00176">
    <property type="entry name" value="SNF2-rel_dom"/>
    <property type="match status" value="1"/>
</dbReference>
<feature type="domain" description="Helicase C-terminal" evidence="4">
    <location>
        <begin position="591"/>
        <end position="737"/>
    </location>
</feature>
<dbReference type="Proteomes" id="UP001165122">
    <property type="component" value="Unassembled WGS sequence"/>
</dbReference>
<dbReference type="PROSITE" id="PS51194">
    <property type="entry name" value="HELICASE_CTER"/>
    <property type="match status" value="1"/>
</dbReference>
<evidence type="ECO:0000313" key="5">
    <source>
        <dbReference type="EMBL" id="GMI00125.1"/>
    </source>
</evidence>
<dbReference type="InterPro" id="IPR027417">
    <property type="entry name" value="P-loop_NTPase"/>
</dbReference>
<name>A0A9W7C033_9STRA</name>
<keyword evidence="6" id="KW-1185">Reference proteome</keyword>
<feature type="compositionally biased region" description="Pro residues" evidence="2">
    <location>
        <begin position="147"/>
        <end position="169"/>
    </location>
</feature>
<dbReference type="GO" id="GO:0007131">
    <property type="term" value="P:reciprocal meiotic recombination"/>
    <property type="evidence" value="ECO:0007669"/>
    <property type="project" value="TreeGrafter"/>
</dbReference>
<feature type="region of interest" description="Disordered" evidence="2">
    <location>
        <begin position="90"/>
        <end position="113"/>
    </location>
</feature>
<dbReference type="InterPro" id="IPR050496">
    <property type="entry name" value="SNF2_RAD54_helicase_repair"/>
</dbReference>
<dbReference type="Gene3D" id="3.40.50.10810">
    <property type="entry name" value="Tandem AAA-ATPase domain"/>
    <property type="match status" value="1"/>
</dbReference>
<dbReference type="EMBL" id="BRXW01000019">
    <property type="protein sequence ID" value="GMI00125.1"/>
    <property type="molecule type" value="Genomic_DNA"/>
</dbReference>
<dbReference type="InterPro" id="IPR014001">
    <property type="entry name" value="Helicase_ATP-bd"/>
</dbReference>
<dbReference type="PROSITE" id="PS51192">
    <property type="entry name" value="HELICASE_ATP_BIND_1"/>
    <property type="match status" value="1"/>
</dbReference>
<feature type="region of interest" description="Disordered" evidence="2">
    <location>
        <begin position="815"/>
        <end position="885"/>
    </location>
</feature>
<dbReference type="Pfam" id="PF00271">
    <property type="entry name" value="Helicase_C"/>
    <property type="match status" value="1"/>
</dbReference>
<dbReference type="InterPro" id="IPR049730">
    <property type="entry name" value="SNF2/RAD54-like_C"/>
</dbReference>
<dbReference type="InterPro" id="IPR038718">
    <property type="entry name" value="SNF2-like_sf"/>
</dbReference>
<dbReference type="InterPro" id="IPR001650">
    <property type="entry name" value="Helicase_C-like"/>
</dbReference>
<evidence type="ECO:0000259" key="3">
    <source>
        <dbReference type="PROSITE" id="PS51192"/>
    </source>
</evidence>
<accession>A0A9W7C033</accession>
<feature type="compositionally biased region" description="Polar residues" evidence="2">
    <location>
        <begin position="872"/>
        <end position="885"/>
    </location>
</feature>
<sequence length="885" mass="96464">MTSIVHTTPVLYFKNKPGKTHKSRGASKFDGTMIISYESTGGGGWKVTTKLLDEDEGNVGKTLDVTSSVPSPASEGVACGFQWESAGKTVITGDGNGGNGGTAAAAPQSKPLMKTQKVVVRKGLHPKGLQSKGGLAQKRPLPAQPVRNPPPQPVRNPPPQPICNPPPQPSTTLKRPLPSTASYPPIVRRPPPQPRKVLKPLTSRKNILATKKAPAQPIKGGYSVSAVEKEEKLGCLRSVEGDDSSEIIPLSSKLLSSLQPHQEEGLRFLYRAALGRTSLGPDHTGSILADDMGLGKTLQSISLIYSLFLSNRRAKFIVVAPTKLLKNWLAEFDKWVGKASQPKRILAEPTTAGAGRIKDKMNPAEIIKQFAAVKPNASEVLLISYSQYRLNPEALNACKVRLMICDEGHKLKGDNNQTVESLRASKAESKVVVSGTPVQNDLKEFYNLIDFVNPGLLGGVKHFNQYYHGPITKANTSNSSSSSRRIATERYEELLKITGNFMIRRKKGDDVDAKLPPLFEYAVFVKPTDIQVKKYEELCIEAMQGNPLPVIMGLRKLCIHPQLLAKPETTPPHPPPPMDETLSAKFDATLSLLDSIRRIAPNDKVVIVSNFMLALDLFATALTARKLTFKRVDGTTKQSENQFQVDAFNRTNSATSFAFLLSSKAGGAGFNLVGANRLIMFDGDWNPASDNQAMARTHRTGQKKACIIYRMFTAGTVEEIIYQRQLQKGNLAMNALGKSDKKQTGSKLSKDELKDIFTLKTTACDTNDKLGKEWGEYDAEQGLADRNNKDPVIKDFSVQKKSLISFIKLGKGTVAAEEEDGVSDSSDGGNDSDEEGEPTGFEYDSGSDSDEENEFDMDDGFLVDDDDEDEASCNSNSTSENEFEG</sequence>
<dbReference type="GO" id="GO:0005634">
    <property type="term" value="C:nucleus"/>
    <property type="evidence" value="ECO:0007669"/>
    <property type="project" value="TreeGrafter"/>
</dbReference>
<dbReference type="PANTHER" id="PTHR45629:SF7">
    <property type="entry name" value="DNA EXCISION REPAIR PROTEIN ERCC-6-RELATED"/>
    <property type="match status" value="1"/>
</dbReference>
<proteinExistence type="predicted"/>